<keyword evidence="2" id="KW-1185">Reference proteome</keyword>
<protein>
    <submittedName>
        <fullName evidence="1">Uncharacterized protein</fullName>
    </submittedName>
</protein>
<gene>
    <name evidence="1" type="ORF">VNO80_00929</name>
</gene>
<evidence type="ECO:0000313" key="1">
    <source>
        <dbReference type="EMBL" id="KAK7382183.1"/>
    </source>
</evidence>
<dbReference type="EMBL" id="JAYMYR010000001">
    <property type="protein sequence ID" value="KAK7382183.1"/>
    <property type="molecule type" value="Genomic_DNA"/>
</dbReference>
<organism evidence="1 2">
    <name type="scientific">Phaseolus coccineus</name>
    <name type="common">Scarlet runner bean</name>
    <name type="synonym">Phaseolus multiflorus</name>
    <dbReference type="NCBI Taxonomy" id="3886"/>
    <lineage>
        <taxon>Eukaryota</taxon>
        <taxon>Viridiplantae</taxon>
        <taxon>Streptophyta</taxon>
        <taxon>Embryophyta</taxon>
        <taxon>Tracheophyta</taxon>
        <taxon>Spermatophyta</taxon>
        <taxon>Magnoliopsida</taxon>
        <taxon>eudicotyledons</taxon>
        <taxon>Gunneridae</taxon>
        <taxon>Pentapetalae</taxon>
        <taxon>rosids</taxon>
        <taxon>fabids</taxon>
        <taxon>Fabales</taxon>
        <taxon>Fabaceae</taxon>
        <taxon>Papilionoideae</taxon>
        <taxon>50 kb inversion clade</taxon>
        <taxon>NPAAA clade</taxon>
        <taxon>indigoferoid/millettioid clade</taxon>
        <taxon>Phaseoleae</taxon>
        <taxon>Phaseolus</taxon>
    </lineage>
</organism>
<proteinExistence type="predicted"/>
<name>A0AAN9P4D6_PHACN</name>
<sequence length="84" mass="9461">MDNVRPLKFSREMHATSTIQNSSSIITDKNIAVLERGCNFVKPPWKSLLEVLAEGGWYRQGKTLVRCGRDDVQKQGLVVLGMKN</sequence>
<dbReference type="AlphaFoldDB" id="A0AAN9P4D6"/>
<reference evidence="1 2" key="1">
    <citation type="submission" date="2024-01" db="EMBL/GenBank/DDBJ databases">
        <title>The genomes of 5 underutilized Papilionoideae crops provide insights into root nodulation and disease resistanc.</title>
        <authorList>
            <person name="Jiang F."/>
        </authorList>
    </citation>
    <scope>NUCLEOTIDE SEQUENCE [LARGE SCALE GENOMIC DNA]</scope>
    <source>
        <strain evidence="1">JINMINGXINNONG_FW02</strain>
        <tissue evidence="1">Leaves</tissue>
    </source>
</reference>
<accession>A0AAN9P4D6</accession>
<evidence type="ECO:0000313" key="2">
    <source>
        <dbReference type="Proteomes" id="UP001374584"/>
    </source>
</evidence>
<comment type="caution">
    <text evidence="1">The sequence shown here is derived from an EMBL/GenBank/DDBJ whole genome shotgun (WGS) entry which is preliminary data.</text>
</comment>
<dbReference type="Proteomes" id="UP001374584">
    <property type="component" value="Unassembled WGS sequence"/>
</dbReference>